<sequence>MKSFDYVGLFKDFVKEERIQNLRILEINEAGNLTHFLQQIPNHTLSIYPESDMMNMKFPDMSFDLVLHSDVLEHIKYPIRGLSECYRILKPGGYCAFTIPMIVDRLTISREGMPPSYHGSSDNLSDDLIVHTEYGCDSWRQVIQAGFQQCRLFSIDYPSSLALVAVK</sequence>
<dbReference type="EMBL" id="JACJTM010000009">
    <property type="protein sequence ID" value="MBD2684762.1"/>
    <property type="molecule type" value="Genomic_DNA"/>
</dbReference>
<dbReference type="GeneID" id="78216786"/>
<name>A0ABR8IQ32_APHFL</name>
<keyword evidence="3" id="KW-1185">Reference proteome</keyword>
<dbReference type="RefSeq" id="WP_190386765.1">
    <property type="nucleotide sequence ID" value="NZ_JACJTM010000009.1"/>
</dbReference>
<organism evidence="2 3">
    <name type="scientific">Aphanizomenon flos-aquae FACHB-1249</name>
    <dbReference type="NCBI Taxonomy" id="2692889"/>
    <lineage>
        <taxon>Bacteria</taxon>
        <taxon>Bacillati</taxon>
        <taxon>Cyanobacteriota</taxon>
        <taxon>Cyanophyceae</taxon>
        <taxon>Nostocales</taxon>
        <taxon>Aphanizomenonaceae</taxon>
        <taxon>Aphanizomenon</taxon>
    </lineage>
</organism>
<dbReference type="Gene3D" id="3.40.50.150">
    <property type="entry name" value="Vaccinia Virus protein VP39"/>
    <property type="match status" value="1"/>
</dbReference>
<accession>A0ABR8IQ32</accession>
<proteinExistence type="predicted"/>
<evidence type="ECO:0000313" key="3">
    <source>
        <dbReference type="Proteomes" id="UP000660270"/>
    </source>
</evidence>
<dbReference type="GO" id="GO:0032259">
    <property type="term" value="P:methylation"/>
    <property type="evidence" value="ECO:0007669"/>
    <property type="project" value="UniProtKB-KW"/>
</dbReference>
<dbReference type="InterPro" id="IPR013216">
    <property type="entry name" value="Methyltransf_11"/>
</dbReference>
<feature type="domain" description="Methyltransferase type 11" evidence="1">
    <location>
        <begin position="48"/>
        <end position="97"/>
    </location>
</feature>
<dbReference type="InterPro" id="IPR029063">
    <property type="entry name" value="SAM-dependent_MTases_sf"/>
</dbReference>
<evidence type="ECO:0000313" key="2">
    <source>
        <dbReference type="EMBL" id="MBD2684762.1"/>
    </source>
</evidence>
<keyword evidence="2" id="KW-0489">Methyltransferase</keyword>
<dbReference type="GO" id="GO:0008168">
    <property type="term" value="F:methyltransferase activity"/>
    <property type="evidence" value="ECO:0007669"/>
    <property type="project" value="UniProtKB-KW"/>
</dbReference>
<dbReference type="Pfam" id="PF08241">
    <property type="entry name" value="Methyltransf_11"/>
    <property type="match status" value="1"/>
</dbReference>
<keyword evidence="2" id="KW-0808">Transferase</keyword>
<dbReference type="Proteomes" id="UP000660270">
    <property type="component" value="Unassembled WGS sequence"/>
</dbReference>
<evidence type="ECO:0000259" key="1">
    <source>
        <dbReference type="Pfam" id="PF08241"/>
    </source>
</evidence>
<reference evidence="2 3" key="1">
    <citation type="journal article" date="2020" name="ISME J.">
        <title>Comparative genomics reveals insights into cyanobacterial evolution and habitat adaptation.</title>
        <authorList>
            <person name="Chen M.Y."/>
            <person name="Teng W.K."/>
            <person name="Zhao L."/>
            <person name="Hu C.X."/>
            <person name="Zhou Y.K."/>
            <person name="Han B.P."/>
            <person name="Song L.R."/>
            <person name="Shu W.S."/>
        </authorList>
    </citation>
    <scope>NUCLEOTIDE SEQUENCE [LARGE SCALE GENOMIC DNA]</scope>
    <source>
        <strain evidence="2 3">FACHB-1249</strain>
    </source>
</reference>
<gene>
    <name evidence="2" type="ORF">H6G43_05795</name>
</gene>
<dbReference type="SUPFAM" id="SSF53335">
    <property type="entry name" value="S-adenosyl-L-methionine-dependent methyltransferases"/>
    <property type="match status" value="1"/>
</dbReference>
<comment type="caution">
    <text evidence="2">The sequence shown here is derived from an EMBL/GenBank/DDBJ whole genome shotgun (WGS) entry which is preliminary data.</text>
</comment>
<protein>
    <submittedName>
        <fullName evidence="2">Class I SAM-dependent methyltransferase</fullName>
    </submittedName>
</protein>